<accession>A0ABT0DHT0</accession>
<evidence type="ECO:0000313" key="1">
    <source>
        <dbReference type="EMBL" id="MCK0206838.1"/>
    </source>
</evidence>
<dbReference type="SUPFAM" id="SSF53474">
    <property type="entry name" value="alpha/beta-Hydrolases"/>
    <property type="match status" value="1"/>
</dbReference>
<keyword evidence="2" id="KW-1185">Reference proteome</keyword>
<dbReference type="RefSeq" id="WP_247198459.1">
    <property type="nucleotide sequence ID" value="NZ_JALKCG010000001.1"/>
</dbReference>
<dbReference type="EMBL" id="JALKCG010000001">
    <property type="protein sequence ID" value="MCK0206838.1"/>
    <property type="molecule type" value="Genomic_DNA"/>
</dbReference>
<protein>
    <recommendedName>
        <fullName evidence="3">Alpha/beta hydrolase</fullName>
    </recommendedName>
</protein>
<reference evidence="2" key="1">
    <citation type="submission" date="2023-07" db="EMBL/GenBank/DDBJ databases">
        <title>Ancylobacter moscoviensis sp. nov., facultatively methylotrophic bacteria from activated sludge and the reclassification of Starkeya novella (Starkey 1934) Kelly et al. 2000 as Ancylobacter novellus comb. nov., Starkeya koreensis Im et al. 2006 as Ancylobacter koreensis comb.nov., Angulomicrobium tetraedrale Vasil'eva et al. 1986 as Ancylobacter tetraedralis comb. nov., Angulomicrobium amanitiforme Fritz et al. 2004 as Ancylobacter amanitiformis comb. nov. and Methylorhabdus multivorans Doronina et al. 1996 as Ancylobacter multivorans comb. nov. and emended description of the genus Ancylobacter.</title>
        <authorList>
            <person name="Doronina N."/>
            <person name="Chemodurova A."/>
            <person name="Grouzdev D."/>
            <person name="Koziaeva V."/>
            <person name="Shi W."/>
            <person name="Wu L."/>
            <person name="Kaparullina E."/>
        </authorList>
    </citation>
    <scope>NUCLEOTIDE SEQUENCE [LARGE SCALE GENOMIC DNA]</scope>
    <source>
        <strain evidence="2">Jip08</strain>
    </source>
</reference>
<evidence type="ECO:0008006" key="3">
    <source>
        <dbReference type="Google" id="ProtNLM"/>
    </source>
</evidence>
<proteinExistence type="predicted"/>
<name>A0ABT0DHT0_9HYPH</name>
<gene>
    <name evidence="1" type="ORF">MWN33_02200</name>
</gene>
<sequence>MDSEEPFRHLAAAFARAVQHGGRPTPQKGNIFQHLSVLNQLARSHPLEAARLYAASAEIPWGRFASLDALRQVIVQAPSSGDDAVDGFPPLRPDIDYVTLPYPGARKVLFVFTGAAHQFGAPLRVMHQWFRRLGVSLVYVFDMDWNYYLGTVRGLGGSVGETAAALAAIRDELGATSCYCAGNSGGGFGALLYAPRLGARRSLAFSPPTAIRESLESVRRKGARLDGLVSPRGEVELRAFYLDAAEAPPARVHFAANNAHDRDEAENLAGLPGIELLPLPDTNHNLIPSFIARGLFMPALEWLVAD</sequence>
<dbReference type="Gene3D" id="3.40.50.1820">
    <property type="entry name" value="alpha/beta hydrolase"/>
    <property type="match status" value="1"/>
</dbReference>
<dbReference type="InterPro" id="IPR029058">
    <property type="entry name" value="AB_hydrolase_fold"/>
</dbReference>
<comment type="caution">
    <text evidence="1">The sequence shown here is derived from an EMBL/GenBank/DDBJ whole genome shotgun (WGS) entry which is preliminary data.</text>
</comment>
<organism evidence="1 2">
    <name type="scientific">Ancylobacter koreensis</name>
    <dbReference type="NCBI Taxonomy" id="266121"/>
    <lineage>
        <taxon>Bacteria</taxon>
        <taxon>Pseudomonadati</taxon>
        <taxon>Pseudomonadota</taxon>
        <taxon>Alphaproteobacteria</taxon>
        <taxon>Hyphomicrobiales</taxon>
        <taxon>Xanthobacteraceae</taxon>
        <taxon>Ancylobacter</taxon>
    </lineage>
</organism>
<evidence type="ECO:0000313" key="2">
    <source>
        <dbReference type="Proteomes" id="UP001202867"/>
    </source>
</evidence>
<dbReference type="Proteomes" id="UP001202867">
    <property type="component" value="Unassembled WGS sequence"/>
</dbReference>